<organism evidence="2 10">
    <name type="scientific">Aquipseudomonas alcaligenes</name>
    <name type="common">Pseudomonas alcaligenes</name>
    <dbReference type="NCBI Taxonomy" id="43263"/>
    <lineage>
        <taxon>Bacteria</taxon>
        <taxon>Pseudomonadati</taxon>
        <taxon>Pseudomonadota</taxon>
        <taxon>Gammaproteobacteria</taxon>
        <taxon>Pseudomonadales</taxon>
        <taxon>Pseudomonadaceae</taxon>
        <taxon>Aquipseudomonas</taxon>
    </lineage>
</organism>
<feature type="signal peptide" evidence="1">
    <location>
        <begin position="1"/>
        <end position="21"/>
    </location>
</feature>
<evidence type="ECO:0000313" key="11">
    <source>
        <dbReference type="Proteomes" id="UP000887228"/>
    </source>
</evidence>
<feature type="chain" id="PRO_5015050651" evidence="1">
    <location>
        <begin position="22"/>
        <end position="102"/>
    </location>
</feature>
<dbReference type="Proteomes" id="UP000185841">
    <property type="component" value="Unassembled WGS sequence"/>
</dbReference>
<evidence type="ECO:0000313" key="10">
    <source>
        <dbReference type="Proteomes" id="UP000887212"/>
    </source>
</evidence>
<dbReference type="AlphaFoldDB" id="A0A142IRP5"/>
<reference evidence="2 11" key="3">
    <citation type="submission" date="2021-07" db="EMBL/GenBank/DDBJ databases">
        <title>Whole genome sequencing of carbapenem-resistant Pseudomonas spp. isolated in Japan.</title>
        <authorList>
            <person name="Suzuki M."/>
            <person name="Maehana S."/>
            <person name="Kitasato H."/>
        </authorList>
    </citation>
    <scope>NUCLEOTIDE SEQUENCE</scope>
    <source>
        <strain evidence="2">KAM435</strain>
        <strain evidence="3 11">KAM436</strain>
    </source>
</reference>
<dbReference type="EMBL" id="BPMT01000003">
    <property type="protein sequence ID" value="GIZ92089.1"/>
    <property type="molecule type" value="Genomic_DNA"/>
</dbReference>
<dbReference type="PROSITE" id="PS51257">
    <property type="entry name" value="PROKAR_LIPOPROTEIN"/>
    <property type="match status" value="1"/>
</dbReference>
<dbReference type="GeneID" id="42930435"/>
<dbReference type="EMBL" id="JAOBYN010000001">
    <property type="protein sequence ID" value="MDH1053427.1"/>
    <property type="molecule type" value="Genomic_DNA"/>
</dbReference>
<evidence type="ECO:0000313" key="2">
    <source>
        <dbReference type="EMBL" id="GIZ87748.1"/>
    </source>
</evidence>
<name>A0A142IRP5_AQUAC</name>
<protein>
    <submittedName>
        <fullName evidence="4">TRL-like family protein</fullName>
    </submittedName>
    <submittedName>
        <fullName evidence="6">TRL-like protein family protein</fullName>
    </submittedName>
</protein>
<evidence type="ECO:0000313" key="9">
    <source>
        <dbReference type="Proteomes" id="UP000321110"/>
    </source>
</evidence>
<dbReference type="KEGG" id="palc:A0T30_11595"/>
<dbReference type="RefSeq" id="WP_021702563.1">
    <property type="nucleotide sequence ID" value="NZ_AP024354.1"/>
</dbReference>
<dbReference type="EMBL" id="BPMS01000003">
    <property type="protein sequence ID" value="GIZ87748.1"/>
    <property type="molecule type" value="Genomic_DNA"/>
</dbReference>
<evidence type="ECO:0000313" key="3">
    <source>
        <dbReference type="EMBL" id="GIZ92089.1"/>
    </source>
</evidence>
<evidence type="ECO:0000313" key="4">
    <source>
        <dbReference type="EMBL" id="MDH0141478.1"/>
    </source>
</evidence>
<dbReference type="Proteomes" id="UP001158730">
    <property type="component" value="Unassembled WGS sequence"/>
</dbReference>
<reference evidence="4" key="4">
    <citation type="submission" date="2022-09" db="EMBL/GenBank/DDBJ databases">
        <title>Intensive care unit water sources are persistently colonized with multi-drug resistant bacteria and are the site of extensive horizontal gene transfer of antibiotic resistance genes.</title>
        <authorList>
            <person name="Diorio-Toth L."/>
        </authorList>
    </citation>
    <scope>NUCLEOTIDE SEQUENCE</scope>
    <source>
        <strain evidence="5">GD03990</strain>
        <strain evidence="4">GD04146</strain>
    </source>
</reference>
<dbReference type="Proteomes" id="UP000887212">
    <property type="component" value="Unassembled WGS sequence"/>
</dbReference>
<dbReference type="Proteomes" id="UP001158058">
    <property type="component" value="Unassembled WGS sequence"/>
</dbReference>
<proteinExistence type="predicted"/>
<gene>
    <name evidence="7" type="ORF">E6Q69_09055</name>
    <name evidence="2" type="ORF">KAM435_10750</name>
    <name evidence="3" type="ORF">KAM436_10570</name>
    <name evidence="5" type="ORF">N5C05_01480</name>
    <name evidence="4" type="ORF">N7380_04055</name>
    <name evidence="6" type="ORF">SAMN05878282_104137</name>
</gene>
<reference evidence="6 8" key="1">
    <citation type="submission" date="2017-01" db="EMBL/GenBank/DDBJ databases">
        <authorList>
            <person name="Mah S.A."/>
            <person name="Swanson W.J."/>
            <person name="Moy G.W."/>
            <person name="Vacquier V.D."/>
        </authorList>
    </citation>
    <scope>NUCLEOTIDE SEQUENCE [LARGE SCALE GENOMIC DNA]</scope>
    <source>
        <strain evidence="6 8">RU36E</strain>
    </source>
</reference>
<reference evidence="7 9" key="2">
    <citation type="submission" date="2018-09" db="EMBL/GenBank/DDBJ databases">
        <title>Metagenome Assembled Genomes from an Advanced Water Purification Facility.</title>
        <authorList>
            <person name="Stamps B.W."/>
            <person name="Spear J.R."/>
        </authorList>
    </citation>
    <scope>NUCLEOTIDE SEQUENCE [LARGE SCALE GENOMIC DNA]</scope>
    <source>
        <strain evidence="7">Bin_52_1</strain>
    </source>
</reference>
<dbReference type="Pfam" id="PF13146">
    <property type="entry name" value="TRL"/>
    <property type="match status" value="1"/>
</dbReference>
<evidence type="ECO:0000256" key="1">
    <source>
        <dbReference type="SAM" id="SignalP"/>
    </source>
</evidence>
<dbReference type="EMBL" id="SSFO01000152">
    <property type="protein sequence ID" value="TXI32394.1"/>
    <property type="molecule type" value="Genomic_DNA"/>
</dbReference>
<keyword evidence="1" id="KW-0732">Signal</keyword>
<evidence type="ECO:0000313" key="8">
    <source>
        <dbReference type="Proteomes" id="UP000185841"/>
    </source>
</evidence>
<dbReference type="InterPro" id="IPR025113">
    <property type="entry name" value="TRL-like"/>
</dbReference>
<accession>A0A142IRP5</accession>
<evidence type="ECO:0000313" key="5">
    <source>
        <dbReference type="EMBL" id="MDH1053427.1"/>
    </source>
</evidence>
<dbReference type="Proteomes" id="UP000887228">
    <property type="component" value="Unassembled WGS sequence"/>
</dbReference>
<dbReference type="EMBL" id="JAODZF010000002">
    <property type="protein sequence ID" value="MDH0141478.1"/>
    <property type="molecule type" value="Genomic_DNA"/>
</dbReference>
<sequence>MLKRILTATAFATLLSGCANGLSPVGVGLITDVKGPITATTAQGGKQGTSCATTIIGLINKGDASIEAAKANGSISTVATADYHTKGFYPFYGKTCVNVTGQ</sequence>
<evidence type="ECO:0000313" key="6">
    <source>
        <dbReference type="EMBL" id="SIQ44495.1"/>
    </source>
</evidence>
<evidence type="ECO:0000313" key="7">
    <source>
        <dbReference type="EMBL" id="TXI32394.1"/>
    </source>
</evidence>
<dbReference type="EMBL" id="FTMP01000004">
    <property type="protein sequence ID" value="SIQ44495.1"/>
    <property type="molecule type" value="Genomic_DNA"/>
</dbReference>
<dbReference type="Proteomes" id="UP000321110">
    <property type="component" value="Unassembled WGS sequence"/>
</dbReference>